<evidence type="ECO:0008006" key="3">
    <source>
        <dbReference type="Google" id="ProtNLM"/>
    </source>
</evidence>
<dbReference type="InterPro" id="IPR038692">
    <property type="entry name" value="Cthe_2751_sf"/>
</dbReference>
<evidence type="ECO:0000313" key="1">
    <source>
        <dbReference type="EMBL" id="HIQ82813.1"/>
    </source>
</evidence>
<organism evidence="1 2">
    <name type="scientific">Candidatus Pullichristensenella stercorigallinarum</name>
    <dbReference type="NCBI Taxonomy" id="2840909"/>
    <lineage>
        <taxon>Bacteria</taxon>
        <taxon>Bacillati</taxon>
        <taxon>Bacillota</taxon>
        <taxon>Clostridia</taxon>
        <taxon>Candidatus Pullichristensenella</taxon>
    </lineage>
</organism>
<reference evidence="1" key="1">
    <citation type="submission" date="2020-10" db="EMBL/GenBank/DDBJ databases">
        <authorList>
            <person name="Gilroy R."/>
        </authorList>
    </citation>
    <scope>NUCLEOTIDE SEQUENCE</scope>
    <source>
        <strain evidence="1">ChiSjej6B24-2974</strain>
    </source>
</reference>
<protein>
    <recommendedName>
        <fullName evidence="3">DUF5071 domain-containing protein</fullName>
    </recommendedName>
</protein>
<accession>A0A9D0ZLV4</accession>
<dbReference type="Gene3D" id="1.25.40.750">
    <property type="entry name" value="Domain of unknown function DUF5071"/>
    <property type="match status" value="1"/>
</dbReference>
<sequence length="176" mass="20145">MSGVSFDQVEMWMEHLSEDSAPEEQEEAVRGLIEYVQNDERRETSFLQKIFLGGDGHVRTRHNAARVVAALDDDIIEYYAPLCLDWLKDANWPGADIIFDRLTVARGGYIDAEIERALRVCERYNRYPHPRLWAEVLRDLQKYRAAYASGNPLCGYSLYVDVGYRGEAPQSADKAP</sequence>
<dbReference type="Proteomes" id="UP000824260">
    <property type="component" value="Unassembled WGS sequence"/>
</dbReference>
<name>A0A9D0ZLV4_9FIRM</name>
<comment type="caution">
    <text evidence="1">The sequence shown here is derived from an EMBL/GenBank/DDBJ whole genome shotgun (WGS) entry which is preliminary data.</text>
</comment>
<gene>
    <name evidence="1" type="ORF">IAA52_06890</name>
</gene>
<proteinExistence type="predicted"/>
<dbReference type="AlphaFoldDB" id="A0A9D0ZLV4"/>
<reference evidence="1" key="2">
    <citation type="journal article" date="2021" name="PeerJ">
        <title>Extensive microbial diversity within the chicken gut microbiome revealed by metagenomics and culture.</title>
        <authorList>
            <person name="Gilroy R."/>
            <person name="Ravi A."/>
            <person name="Getino M."/>
            <person name="Pursley I."/>
            <person name="Horton D.L."/>
            <person name="Alikhan N.F."/>
            <person name="Baker D."/>
            <person name="Gharbi K."/>
            <person name="Hall N."/>
            <person name="Watson M."/>
            <person name="Adriaenssens E.M."/>
            <person name="Foster-Nyarko E."/>
            <person name="Jarju S."/>
            <person name="Secka A."/>
            <person name="Antonio M."/>
            <person name="Oren A."/>
            <person name="Chaudhuri R.R."/>
            <person name="La Ragione R."/>
            <person name="Hildebrand F."/>
            <person name="Pallen M.J."/>
        </authorList>
    </citation>
    <scope>NUCLEOTIDE SEQUENCE</scope>
    <source>
        <strain evidence="1">ChiSjej6B24-2974</strain>
    </source>
</reference>
<evidence type="ECO:0000313" key="2">
    <source>
        <dbReference type="Proteomes" id="UP000824260"/>
    </source>
</evidence>
<dbReference type="EMBL" id="DVFZ01000068">
    <property type="protein sequence ID" value="HIQ82813.1"/>
    <property type="molecule type" value="Genomic_DNA"/>
</dbReference>